<sequence length="498" mass="54159">MGLPGFDGPLGPLQFYKSSKVTIALTILASCVFATTTGYDTAFINGINILPSYNETLKLTTATKSLNAAASFLGWAIVATFMGPVVDRVGRRTGVLISIVLKIIGVVFMTVAQNVAIDTAHKIPSLWLELYLYYLLRALIAAGVTYRTSQISGEWSWRLPCMLQAVFSLFCLVVLLFVPESPRWLAHKGRLQDALASIASTHSNGDQDDPATLIQHREIVDMLEWERSSGQKMTYAEVFRTPSSRRRLMLAVSMAVLAMSSGNNIVSYYLGDMLTKAGISNSQTQLQINIVLSAWCLIIACIGTYFMNIAGRKTMCLVSVGFMTAFLFLVGALTKVYGGGENTSGVYATVASVFLFQGSYAIGITPLTVLYPPEVLNYSIRSNGMAAWTFAITCGGLFSVFVWPFALAAIGWKTYMINAGWDAVQFAFVAYFWIETKGLTLEEINAKFDALHETDSYGTEGLSRSGMVLEGVAKTTSIDAASSVKLQKDGSKTATDNL</sequence>
<dbReference type="GO" id="GO:0005351">
    <property type="term" value="F:carbohydrate:proton symporter activity"/>
    <property type="evidence" value="ECO:0007669"/>
    <property type="project" value="TreeGrafter"/>
</dbReference>
<evidence type="ECO:0000256" key="4">
    <source>
        <dbReference type="ARBA" id="ARBA00023136"/>
    </source>
</evidence>
<feature type="transmembrane region" description="Helical" evidence="5">
    <location>
        <begin position="314"/>
        <end position="334"/>
    </location>
</feature>
<dbReference type="InterPro" id="IPR005828">
    <property type="entry name" value="MFS_sugar_transport-like"/>
</dbReference>
<dbReference type="PANTHER" id="PTHR48022">
    <property type="entry name" value="PLASTIDIC GLUCOSE TRANSPORTER 4"/>
    <property type="match status" value="1"/>
</dbReference>
<proteinExistence type="predicted"/>
<comment type="caution">
    <text evidence="6">The sequence shown here is derived from an EMBL/GenBank/DDBJ whole genome shotgun (WGS) entry which is preliminary data.</text>
</comment>
<evidence type="ECO:0000256" key="5">
    <source>
        <dbReference type="SAM" id="Phobius"/>
    </source>
</evidence>
<accession>A0AAD9EL01</accession>
<evidence type="ECO:0000313" key="7">
    <source>
        <dbReference type="Proteomes" id="UP001243330"/>
    </source>
</evidence>
<keyword evidence="3 5" id="KW-1133">Transmembrane helix</keyword>
<feature type="transmembrane region" description="Helical" evidence="5">
    <location>
        <begin position="95"/>
        <end position="116"/>
    </location>
</feature>
<feature type="transmembrane region" description="Helical" evidence="5">
    <location>
        <begin position="248"/>
        <end position="270"/>
    </location>
</feature>
<dbReference type="EMBL" id="JAQOWY010000018">
    <property type="protein sequence ID" value="KAK1855659.1"/>
    <property type="molecule type" value="Genomic_DNA"/>
</dbReference>
<evidence type="ECO:0000256" key="2">
    <source>
        <dbReference type="ARBA" id="ARBA00022692"/>
    </source>
</evidence>
<dbReference type="SUPFAM" id="SSF103473">
    <property type="entry name" value="MFS general substrate transporter"/>
    <property type="match status" value="1"/>
</dbReference>
<reference evidence="6" key="1">
    <citation type="submission" date="2023-01" db="EMBL/GenBank/DDBJ databases">
        <title>Colletotrichum chrysophilum M932 genome sequence.</title>
        <authorList>
            <person name="Baroncelli R."/>
        </authorList>
    </citation>
    <scope>NUCLEOTIDE SEQUENCE</scope>
    <source>
        <strain evidence="6">M932</strain>
    </source>
</reference>
<evidence type="ECO:0000313" key="6">
    <source>
        <dbReference type="EMBL" id="KAK1855659.1"/>
    </source>
</evidence>
<feature type="transmembrane region" description="Helical" evidence="5">
    <location>
        <begin position="290"/>
        <end position="307"/>
    </location>
</feature>
<dbReference type="Proteomes" id="UP001243330">
    <property type="component" value="Unassembled WGS sequence"/>
</dbReference>
<dbReference type="Pfam" id="PF00083">
    <property type="entry name" value="Sugar_tr"/>
    <property type="match status" value="2"/>
</dbReference>
<feature type="transmembrane region" description="Helical" evidence="5">
    <location>
        <begin position="20"/>
        <end position="44"/>
    </location>
</feature>
<dbReference type="GO" id="GO:0016020">
    <property type="term" value="C:membrane"/>
    <property type="evidence" value="ECO:0007669"/>
    <property type="project" value="UniProtKB-SubCell"/>
</dbReference>
<dbReference type="InterPro" id="IPR050360">
    <property type="entry name" value="MFS_Sugar_Transporters"/>
</dbReference>
<feature type="transmembrane region" description="Helical" evidence="5">
    <location>
        <begin position="383"/>
        <end position="403"/>
    </location>
</feature>
<feature type="transmembrane region" description="Helical" evidence="5">
    <location>
        <begin position="128"/>
        <end position="145"/>
    </location>
</feature>
<name>A0AAD9EL01_9PEZI</name>
<dbReference type="InterPro" id="IPR036259">
    <property type="entry name" value="MFS_trans_sf"/>
</dbReference>
<dbReference type="PROSITE" id="PS00216">
    <property type="entry name" value="SUGAR_TRANSPORT_1"/>
    <property type="match status" value="1"/>
</dbReference>
<feature type="transmembrane region" description="Helical" evidence="5">
    <location>
        <begin position="346"/>
        <end position="371"/>
    </location>
</feature>
<dbReference type="InterPro" id="IPR005829">
    <property type="entry name" value="Sugar_transporter_CS"/>
</dbReference>
<keyword evidence="4 5" id="KW-0472">Membrane</keyword>
<protein>
    <submittedName>
        <fullName evidence="6">Hexose transporter</fullName>
    </submittedName>
</protein>
<feature type="transmembrane region" description="Helical" evidence="5">
    <location>
        <begin position="157"/>
        <end position="178"/>
    </location>
</feature>
<keyword evidence="2 5" id="KW-0812">Transmembrane</keyword>
<gene>
    <name evidence="6" type="ORF">CCHR01_01673</name>
</gene>
<evidence type="ECO:0000256" key="1">
    <source>
        <dbReference type="ARBA" id="ARBA00004141"/>
    </source>
</evidence>
<organism evidence="6 7">
    <name type="scientific">Colletotrichum chrysophilum</name>
    <dbReference type="NCBI Taxonomy" id="1836956"/>
    <lineage>
        <taxon>Eukaryota</taxon>
        <taxon>Fungi</taxon>
        <taxon>Dikarya</taxon>
        <taxon>Ascomycota</taxon>
        <taxon>Pezizomycotina</taxon>
        <taxon>Sordariomycetes</taxon>
        <taxon>Hypocreomycetidae</taxon>
        <taxon>Glomerellales</taxon>
        <taxon>Glomerellaceae</taxon>
        <taxon>Colletotrichum</taxon>
        <taxon>Colletotrichum gloeosporioides species complex</taxon>
    </lineage>
</organism>
<dbReference type="AlphaFoldDB" id="A0AAD9EL01"/>
<feature type="transmembrane region" description="Helical" evidence="5">
    <location>
        <begin position="65"/>
        <end position="83"/>
    </location>
</feature>
<comment type="subcellular location">
    <subcellularLocation>
        <location evidence="1">Membrane</location>
        <topology evidence="1">Multi-pass membrane protein</topology>
    </subcellularLocation>
</comment>
<keyword evidence="7" id="KW-1185">Reference proteome</keyword>
<evidence type="ECO:0000256" key="3">
    <source>
        <dbReference type="ARBA" id="ARBA00022989"/>
    </source>
</evidence>
<dbReference type="Gene3D" id="1.20.1250.20">
    <property type="entry name" value="MFS general substrate transporter like domains"/>
    <property type="match status" value="2"/>
</dbReference>
<dbReference type="PANTHER" id="PTHR48022:SF31">
    <property type="entry name" value="HEXOSE TRANSPORTER"/>
    <property type="match status" value="1"/>
</dbReference>